<reference evidence="4" key="1">
    <citation type="journal article" date="2019" name="Int. J. Syst. Evol. Microbiol.">
        <title>The Global Catalogue of Microorganisms (GCM) 10K type strain sequencing project: providing services to taxonomists for standard genome sequencing and annotation.</title>
        <authorList>
            <consortium name="The Broad Institute Genomics Platform"/>
            <consortium name="The Broad Institute Genome Sequencing Center for Infectious Disease"/>
            <person name="Wu L."/>
            <person name="Ma J."/>
        </authorList>
    </citation>
    <scope>NUCLEOTIDE SEQUENCE [LARGE SCALE GENOMIC DNA]</scope>
    <source>
        <strain evidence="4">CCUG 57942</strain>
    </source>
</reference>
<dbReference type="InterPro" id="IPR000421">
    <property type="entry name" value="FA58C"/>
</dbReference>
<feature type="domain" description="F5/8 type C" evidence="2">
    <location>
        <begin position="84"/>
        <end position="196"/>
    </location>
</feature>
<gene>
    <name evidence="3" type="ORF">ACFSW8_16845</name>
</gene>
<sequence length="221" mass="23477">MSARLLLISSALLTAQVSAANLALNATYAYTDGPMPQFDGGTFYFDDGHAGNSSPNAFDSGDLNDDTFFTTGAPTSPAVNTVVAWNPVTDGSGAVIPTEITFDLGTLADITSVSLYSYVYTSFALGAPDDFNLSFSTDGLSFTPQNTINTNFTYTTGQQFITTNLSQTARYVRLNIDGDTIGGDKYSLTEIQIEGTAIPEPSTSGLLLLSASALLIRKRRR</sequence>
<dbReference type="Pfam" id="PF00754">
    <property type="entry name" value="F5_F8_type_C"/>
    <property type="match status" value="1"/>
</dbReference>
<evidence type="ECO:0000256" key="1">
    <source>
        <dbReference type="SAM" id="SignalP"/>
    </source>
</evidence>
<accession>A0ABW4ZEZ5</accession>
<dbReference type="NCBIfam" id="TIGR02595">
    <property type="entry name" value="PEP_CTERM"/>
    <property type="match status" value="1"/>
</dbReference>
<dbReference type="InterPro" id="IPR013424">
    <property type="entry name" value="Ice-binding_C"/>
</dbReference>
<dbReference type="Proteomes" id="UP001597389">
    <property type="component" value="Unassembled WGS sequence"/>
</dbReference>
<feature type="chain" id="PRO_5046361895" evidence="1">
    <location>
        <begin position="20"/>
        <end position="221"/>
    </location>
</feature>
<organism evidence="3 4">
    <name type="scientific">Rubritalea tangerina</name>
    <dbReference type="NCBI Taxonomy" id="430798"/>
    <lineage>
        <taxon>Bacteria</taxon>
        <taxon>Pseudomonadati</taxon>
        <taxon>Verrucomicrobiota</taxon>
        <taxon>Verrucomicrobiia</taxon>
        <taxon>Verrucomicrobiales</taxon>
        <taxon>Rubritaleaceae</taxon>
        <taxon>Rubritalea</taxon>
    </lineage>
</organism>
<evidence type="ECO:0000313" key="4">
    <source>
        <dbReference type="Proteomes" id="UP001597389"/>
    </source>
</evidence>
<dbReference type="EMBL" id="JBHUJB010000083">
    <property type="protein sequence ID" value="MFD2160575.1"/>
    <property type="molecule type" value="Genomic_DNA"/>
</dbReference>
<comment type="caution">
    <text evidence="3">The sequence shown here is derived from an EMBL/GenBank/DDBJ whole genome shotgun (WGS) entry which is preliminary data.</text>
</comment>
<dbReference type="Gene3D" id="2.60.120.260">
    <property type="entry name" value="Galactose-binding domain-like"/>
    <property type="match status" value="1"/>
</dbReference>
<proteinExistence type="predicted"/>
<keyword evidence="1" id="KW-0732">Signal</keyword>
<protein>
    <submittedName>
        <fullName evidence="3">Discoidin domain-containing protein</fullName>
    </submittedName>
</protein>
<dbReference type="PROSITE" id="PS50022">
    <property type="entry name" value="FA58C_3"/>
    <property type="match status" value="1"/>
</dbReference>
<evidence type="ECO:0000259" key="2">
    <source>
        <dbReference type="PROSITE" id="PS50022"/>
    </source>
</evidence>
<evidence type="ECO:0000313" key="3">
    <source>
        <dbReference type="EMBL" id="MFD2160575.1"/>
    </source>
</evidence>
<name>A0ABW4ZEZ5_9BACT</name>
<dbReference type="InterPro" id="IPR008979">
    <property type="entry name" value="Galactose-bd-like_sf"/>
</dbReference>
<feature type="signal peptide" evidence="1">
    <location>
        <begin position="1"/>
        <end position="19"/>
    </location>
</feature>
<dbReference type="SUPFAM" id="SSF49785">
    <property type="entry name" value="Galactose-binding domain-like"/>
    <property type="match status" value="1"/>
</dbReference>
<keyword evidence="4" id="KW-1185">Reference proteome</keyword>
<dbReference type="RefSeq" id="WP_377087885.1">
    <property type="nucleotide sequence ID" value="NZ_JBHSJL010000014.1"/>
</dbReference>